<protein>
    <submittedName>
        <fullName evidence="2">Uncharacterized protein</fullName>
    </submittedName>
</protein>
<feature type="region of interest" description="Disordered" evidence="1">
    <location>
        <begin position="1"/>
        <end position="39"/>
    </location>
</feature>
<proteinExistence type="predicted"/>
<gene>
    <name evidence="2" type="ORF">PSHT_13151</name>
</gene>
<dbReference type="Proteomes" id="UP000238274">
    <property type="component" value="Unassembled WGS sequence"/>
</dbReference>
<accession>A0A2S4USD4</accession>
<dbReference type="VEuPathDB" id="FungiDB:PSTT_11481"/>
<evidence type="ECO:0000256" key="1">
    <source>
        <dbReference type="SAM" id="MobiDB-lite"/>
    </source>
</evidence>
<dbReference type="EMBL" id="PKSM01000256">
    <property type="protein sequence ID" value="POW00203.1"/>
    <property type="molecule type" value="Genomic_DNA"/>
</dbReference>
<reference evidence="3" key="3">
    <citation type="journal article" date="2018" name="Mol. Plant Microbe Interact.">
        <title>Genome sequence resources for the wheat stripe rust pathogen (Puccinia striiformis f. sp. tritici) and the barley stripe rust pathogen (Puccinia striiformis f. sp. hordei).</title>
        <authorList>
            <person name="Xia C."/>
            <person name="Wang M."/>
            <person name="Yin C."/>
            <person name="Cornejo O.E."/>
            <person name="Hulbert S.H."/>
            <person name="Chen X."/>
        </authorList>
    </citation>
    <scope>NUCLEOTIDE SEQUENCE [LARGE SCALE GENOMIC DNA]</scope>
    <source>
        <strain evidence="3">93TX-2</strain>
    </source>
</reference>
<reference evidence="2 3" key="1">
    <citation type="submission" date="2017-12" db="EMBL/GenBank/DDBJ databases">
        <title>Gene loss provides genomic basis for host adaptation in cereal stripe rust fungi.</title>
        <authorList>
            <person name="Xia C."/>
        </authorList>
    </citation>
    <scope>NUCLEOTIDE SEQUENCE [LARGE SCALE GENOMIC DNA]</scope>
    <source>
        <strain evidence="2 3">93TX-2</strain>
    </source>
</reference>
<dbReference type="AlphaFoldDB" id="A0A2S4USD4"/>
<comment type="caution">
    <text evidence="2">The sequence shown here is derived from an EMBL/GenBank/DDBJ whole genome shotgun (WGS) entry which is preliminary data.</text>
</comment>
<evidence type="ECO:0000313" key="3">
    <source>
        <dbReference type="Proteomes" id="UP000238274"/>
    </source>
</evidence>
<sequence>MAHSPTRKPASSPSTTRHLRKSKGASSNPTTPAPPTNQHVSYALQRGGQLVGSHGIVARWRSHDIRWKTFPGECKNRCGNVISDQFGYETCKGCGRAKSLDRREMNICTKESCRSLDSHVSIPAKHAPGCSTLVVPTGYSGHCDRCFEWMRNKGFSWHASNQDCPYEVARQEIRYCCTEHGTPPSRKSLPERNMKTRIYDNIQC</sequence>
<organism evidence="2 3">
    <name type="scientific">Puccinia striiformis</name>
    <dbReference type="NCBI Taxonomy" id="27350"/>
    <lineage>
        <taxon>Eukaryota</taxon>
        <taxon>Fungi</taxon>
        <taxon>Dikarya</taxon>
        <taxon>Basidiomycota</taxon>
        <taxon>Pucciniomycotina</taxon>
        <taxon>Pucciniomycetes</taxon>
        <taxon>Pucciniales</taxon>
        <taxon>Pucciniaceae</taxon>
        <taxon>Puccinia</taxon>
    </lineage>
</organism>
<name>A0A2S4USD4_9BASI</name>
<evidence type="ECO:0000313" key="2">
    <source>
        <dbReference type="EMBL" id="POW00203.1"/>
    </source>
</evidence>
<reference evidence="3" key="2">
    <citation type="journal article" date="2018" name="BMC Genomics">
        <title>Genomic insights into host adaptation between the wheat stripe rust pathogen (Puccinia striiformis f. sp. tritici) and the barley stripe rust pathogen (Puccinia striiformis f. sp. hordei).</title>
        <authorList>
            <person name="Xia C."/>
            <person name="Wang M."/>
            <person name="Yin C."/>
            <person name="Cornejo O.E."/>
            <person name="Hulbert S.H."/>
            <person name="Chen X."/>
        </authorList>
    </citation>
    <scope>NUCLEOTIDE SEQUENCE [LARGE SCALE GENOMIC DNA]</scope>
    <source>
        <strain evidence="3">93TX-2</strain>
    </source>
</reference>
<dbReference type="VEuPathDB" id="FungiDB:PSHT_13151"/>
<keyword evidence="3" id="KW-1185">Reference proteome</keyword>